<name>A0ABD3NC06_9STRA</name>
<dbReference type="EMBL" id="JALLPJ020001227">
    <property type="protein sequence ID" value="KAL3773598.1"/>
    <property type="molecule type" value="Genomic_DNA"/>
</dbReference>
<reference evidence="2 3" key="1">
    <citation type="submission" date="2024-10" db="EMBL/GenBank/DDBJ databases">
        <title>Updated reference genomes for cyclostephanoid diatoms.</title>
        <authorList>
            <person name="Roberts W.R."/>
            <person name="Alverson A.J."/>
        </authorList>
    </citation>
    <scope>NUCLEOTIDE SEQUENCE [LARGE SCALE GENOMIC DNA]</scope>
    <source>
        <strain evidence="2 3">AJA010-31</strain>
    </source>
</reference>
<organism evidence="2 3">
    <name type="scientific">Cyclotella atomus</name>
    <dbReference type="NCBI Taxonomy" id="382360"/>
    <lineage>
        <taxon>Eukaryota</taxon>
        <taxon>Sar</taxon>
        <taxon>Stramenopiles</taxon>
        <taxon>Ochrophyta</taxon>
        <taxon>Bacillariophyta</taxon>
        <taxon>Coscinodiscophyceae</taxon>
        <taxon>Thalassiosirophycidae</taxon>
        <taxon>Stephanodiscales</taxon>
        <taxon>Stephanodiscaceae</taxon>
        <taxon>Cyclotella</taxon>
    </lineage>
</organism>
<feature type="compositionally biased region" description="Basic and acidic residues" evidence="1">
    <location>
        <begin position="296"/>
        <end position="309"/>
    </location>
</feature>
<dbReference type="InterPro" id="IPR029055">
    <property type="entry name" value="Ntn_hydrolases_N"/>
</dbReference>
<comment type="caution">
    <text evidence="2">The sequence shown here is derived from an EMBL/GenBank/DDBJ whole genome shotgun (WGS) entry which is preliminary data.</text>
</comment>
<feature type="region of interest" description="Disordered" evidence="1">
    <location>
        <begin position="296"/>
        <end position="315"/>
    </location>
</feature>
<evidence type="ECO:0000256" key="1">
    <source>
        <dbReference type="SAM" id="MobiDB-lite"/>
    </source>
</evidence>
<dbReference type="InterPro" id="IPR001353">
    <property type="entry name" value="Proteasome_sua/b"/>
</dbReference>
<keyword evidence="3" id="KW-1185">Reference proteome</keyword>
<dbReference type="SUPFAM" id="SSF56235">
    <property type="entry name" value="N-terminal nucleophile aminohydrolases (Ntn hydrolases)"/>
    <property type="match status" value="1"/>
</dbReference>
<proteinExistence type="predicted"/>
<sequence>MIITSSRRSFSTAICAAVAFLYIQLVSVVASSAAEALEAARFGPLPPTVFAPGGRLHGVERVAREAYPPANDESSCACIALRCGSGDDQFAIISGIGAISPFLHRDESHLFSDDTINDTDKNNDYIPLVLDYEENYDHDAPLSPLSIISPTVVVGVGGRGIDSAVLLRRAEEVSLAIYKSDNGGVEWFMSHSLEGISADSHCIPIGGAARVEAKALVRKLADMAQSSTQSLGSKSGRMLSSSLLAIGINDISGNVDIWRVDPTGQFWSLDAGAVGRAAIEIEAELLNEVRQRLKKNDQEKHDVKDEQQKQPDVSNTDVKTYLSSLKVEDALTLANDCIINGIVSSMKRNDPNLHSNGLLFSSLDKGLRKRLKTAIVRPAPFGMTRTNSIELVRG</sequence>
<accession>A0ABD3NC06</accession>
<dbReference type="Pfam" id="PF00227">
    <property type="entry name" value="Proteasome"/>
    <property type="match status" value="1"/>
</dbReference>
<protein>
    <submittedName>
        <fullName evidence="2">Uncharacterized protein</fullName>
    </submittedName>
</protein>
<dbReference type="AlphaFoldDB" id="A0ABD3NC06"/>
<evidence type="ECO:0000313" key="2">
    <source>
        <dbReference type="EMBL" id="KAL3773598.1"/>
    </source>
</evidence>
<dbReference type="Proteomes" id="UP001530400">
    <property type="component" value="Unassembled WGS sequence"/>
</dbReference>
<dbReference type="Gene3D" id="3.60.20.10">
    <property type="entry name" value="Glutamine Phosphoribosylpyrophosphate, subunit 1, domain 1"/>
    <property type="match status" value="1"/>
</dbReference>
<evidence type="ECO:0000313" key="3">
    <source>
        <dbReference type="Proteomes" id="UP001530400"/>
    </source>
</evidence>
<gene>
    <name evidence="2" type="ORF">ACHAWO_010794</name>
</gene>